<dbReference type="PANTHER" id="PTHR11505">
    <property type="entry name" value="L1 TRANSPOSABLE ELEMENT-RELATED"/>
    <property type="match status" value="1"/>
</dbReference>
<comment type="caution">
    <text evidence="2">The sequence shown here is derived from an EMBL/GenBank/DDBJ whole genome shotgun (WGS) entry which is preliminary data.</text>
</comment>
<reference evidence="2" key="2">
    <citation type="journal article" date="2023" name="BMC Genomics">
        <title>Pest status, molecular evolution, and epigenetic factors derived from the genome assembly of Frankliniella fusca, a thysanopteran phytovirus vector.</title>
        <authorList>
            <person name="Catto M.A."/>
            <person name="Labadie P.E."/>
            <person name="Jacobson A.L."/>
            <person name="Kennedy G.G."/>
            <person name="Srinivasan R."/>
            <person name="Hunt B.G."/>
        </authorList>
    </citation>
    <scope>NUCLEOTIDE SEQUENCE</scope>
    <source>
        <strain evidence="2">PL_HMW_Pooled</strain>
    </source>
</reference>
<feature type="coiled-coil region" evidence="1">
    <location>
        <begin position="44"/>
        <end position="78"/>
    </location>
</feature>
<sequence length="222" mass="25343">MTTRKQKEKVSEMDRGELETLITRIVQSATKTITDTLHSLHDEVISLKEELKEKDEIIQELEARLDSKVDELEQYGRRNNLRIFGVKEREGECTDDIVLTVASKMDVTFDRSVIDRSHRIGAKGSENRPRPIIVKFVSYAHRSQMFRAKKNLKGSNITVREDLTRERLKVLKGAASAYGVKKVWSIDGVIKVKVGERSAPISVRNKQQLDSLLQKHPPATSY</sequence>
<evidence type="ECO:0000313" key="3">
    <source>
        <dbReference type="Proteomes" id="UP001219518"/>
    </source>
</evidence>
<dbReference type="InterPro" id="IPR004244">
    <property type="entry name" value="Transposase_22"/>
</dbReference>
<proteinExistence type="predicted"/>
<reference evidence="2" key="1">
    <citation type="submission" date="2021-07" db="EMBL/GenBank/DDBJ databases">
        <authorList>
            <person name="Catto M.A."/>
            <person name="Jacobson A."/>
            <person name="Kennedy G."/>
            <person name="Labadie P."/>
            <person name="Hunt B.G."/>
            <person name="Srinivasan R."/>
        </authorList>
    </citation>
    <scope>NUCLEOTIDE SEQUENCE</scope>
    <source>
        <strain evidence="2">PL_HMW_Pooled</strain>
        <tissue evidence="2">Head</tissue>
    </source>
</reference>
<evidence type="ECO:0000256" key="1">
    <source>
        <dbReference type="SAM" id="Coils"/>
    </source>
</evidence>
<dbReference type="FunFam" id="3.30.70.1820:FF:000005">
    <property type="entry name" value="Predicted protein"/>
    <property type="match status" value="1"/>
</dbReference>
<gene>
    <name evidence="2" type="ORF">KUF71_016100</name>
</gene>
<dbReference type="EMBL" id="JAHWGI010001301">
    <property type="protein sequence ID" value="KAK3927815.1"/>
    <property type="molecule type" value="Genomic_DNA"/>
</dbReference>
<name>A0AAE1LQC6_9NEOP</name>
<keyword evidence="3" id="KW-1185">Reference proteome</keyword>
<dbReference type="Gene3D" id="3.30.70.1820">
    <property type="entry name" value="L1 transposable element, RRM domain"/>
    <property type="match status" value="1"/>
</dbReference>
<evidence type="ECO:0000313" key="2">
    <source>
        <dbReference type="EMBL" id="KAK3927815.1"/>
    </source>
</evidence>
<protein>
    <submittedName>
        <fullName evidence="2">LINE-1 retrotransposable element ORF1 protein</fullName>
    </submittedName>
</protein>
<organism evidence="2 3">
    <name type="scientific">Frankliniella fusca</name>
    <dbReference type="NCBI Taxonomy" id="407009"/>
    <lineage>
        <taxon>Eukaryota</taxon>
        <taxon>Metazoa</taxon>
        <taxon>Ecdysozoa</taxon>
        <taxon>Arthropoda</taxon>
        <taxon>Hexapoda</taxon>
        <taxon>Insecta</taxon>
        <taxon>Pterygota</taxon>
        <taxon>Neoptera</taxon>
        <taxon>Paraneoptera</taxon>
        <taxon>Thysanoptera</taxon>
        <taxon>Terebrantia</taxon>
        <taxon>Thripoidea</taxon>
        <taxon>Thripidae</taxon>
        <taxon>Frankliniella</taxon>
    </lineage>
</organism>
<accession>A0AAE1LQC6</accession>
<dbReference type="Proteomes" id="UP001219518">
    <property type="component" value="Unassembled WGS sequence"/>
</dbReference>
<keyword evidence="1" id="KW-0175">Coiled coil</keyword>
<dbReference type="AlphaFoldDB" id="A0AAE1LQC6"/>